<feature type="binding site" evidence="2">
    <location>
        <begin position="35"/>
        <end position="42"/>
    </location>
    <ligand>
        <name>substrate</name>
    </ligand>
</feature>
<dbReference type="InterPro" id="IPR051695">
    <property type="entry name" value="Phosphoglycerate_Mutase"/>
</dbReference>
<dbReference type="GO" id="GO:0005829">
    <property type="term" value="C:cytosol"/>
    <property type="evidence" value="ECO:0007669"/>
    <property type="project" value="TreeGrafter"/>
</dbReference>
<accession>A0AAD3E6C5</accession>
<feature type="binding site" evidence="2">
    <location>
        <position position="85"/>
    </location>
    <ligand>
        <name>substrate</name>
    </ligand>
</feature>
<evidence type="ECO:0000256" key="2">
    <source>
        <dbReference type="PIRSR" id="PIRSR613078-2"/>
    </source>
</evidence>
<dbReference type="PANTHER" id="PTHR46517:SF1">
    <property type="entry name" value="FRUCTOSE-2,6-BISPHOSPHATASE TIGAR"/>
    <property type="match status" value="1"/>
</dbReference>
<proteinExistence type="predicted"/>
<keyword evidence="4" id="KW-1185">Reference proteome</keyword>
<dbReference type="InterPro" id="IPR001345">
    <property type="entry name" value="PG/BPGM_mutase_AS"/>
</dbReference>
<dbReference type="SUPFAM" id="SSF53254">
    <property type="entry name" value="Phosphoglycerate mutase-like"/>
    <property type="match status" value="1"/>
</dbReference>
<dbReference type="GO" id="GO:0045820">
    <property type="term" value="P:negative regulation of glycolytic process"/>
    <property type="evidence" value="ECO:0007669"/>
    <property type="project" value="TreeGrafter"/>
</dbReference>
<dbReference type="Gene3D" id="3.40.50.1240">
    <property type="entry name" value="Phosphoglycerate mutase-like"/>
    <property type="match status" value="1"/>
</dbReference>
<dbReference type="PANTHER" id="PTHR46517">
    <property type="entry name" value="FRUCTOSE-2,6-BISPHOSPHATASE TIGAR"/>
    <property type="match status" value="1"/>
</dbReference>
<evidence type="ECO:0000313" key="3">
    <source>
        <dbReference type="EMBL" id="GFR52441.1"/>
    </source>
</evidence>
<sequence>MSTRAERREIQDSQWQRKLLARMDSTIATDFVLVRHGETDWNAETRLQGHQDPPLNAVGVEQAEELAMVLQREAFHAMYSSDLRRASQTAEIIAARRQDGMQ</sequence>
<dbReference type="InterPro" id="IPR029033">
    <property type="entry name" value="His_PPase_superfam"/>
</dbReference>
<dbReference type="EMBL" id="BMAR01000064">
    <property type="protein sequence ID" value="GFR52441.1"/>
    <property type="molecule type" value="Genomic_DNA"/>
</dbReference>
<dbReference type="Pfam" id="PF00300">
    <property type="entry name" value="His_Phos_1"/>
    <property type="match status" value="1"/>
</dbReference>
<dbReference type="SMART" id="SM00855">
    <property type="entry name" value="PGAM"/>
    <property type="match status" value="1"/>
</dbReference>
<reference evidence="3 4" key="1">
    <citation type="journal article" date="2021" name="Sci. Rep.">
        <title>Genome sequencing of the multicellular alga Astrephomene provides insights into convergent evolution of germ-soma differentiation.</title>
        <authorList>
            <person name="Yamashita S."/>
            <person name="Yamamoto K."/>
            <person name="Matsuzaki R."/>
            <person name="Suzuki S."/>
            <person name="Yamaguchi H."/>
            <person name="Hirooka S."/>
            <person name="Minakuchi Y."/>
            <person name="Miyagishima S."/>
            <person name="Kawachi M."/>
            <person name="Toyoda A."/>
            <person name="Nozaki H."/>
        </authorList>
    </citation>
    <scope>NUCLEOTIDE SEQUENCE [LARGE SCALE GENOMIC DNA]</scope>
    <source>
        <strain evidence="3 4">NIES-4017</strain>
    </source>
</reference>
<evidence type="ECO:0000313" key="4">
    <source>
        <dbReference type="Proteomes" id="UP001054857"/>
    </source>
</evidence>
<name>A0AAD3E6C5_9CHLO</name>
<organism evidence="3 4">
    <name type="scientific">Astrephomene gubernaculifera</name>
    <dbReference type="NCBI Taxonomy" id="47775"/>
    <lineage>
        <taxon>Eukaryota</taxon>
        <taxon>Viridiplantae</taxon>
        <taxon>Chlorophyta</taxon>
        <taxon>core chlorophytes</taxon>
        <taxon>Chlorophyceae</taxon>
        <taxon>CS clade</taxon>
        <taxon>Chlamydomonadales</taxon>
        <taxon>Astrephomenaceae</taxon>
        <taxon>Astrephomene</taxon>
    </lineage>
</organism>
<dbReference type="GO" id="GO:0043456">
    <property type="term" value="P:regulation of pentose-phosphate shunt"/>
    <property type="evidence" value="ECO:0007669"/>
    <property type="project" value="TreeGrafter"/>
</dbReference>
<dbReference type="GO" id="GO:0004331">
    <property type="term" value="F:fructose-2,6-bisphosphate 2-phosphatase activity"/>
    <property type="evidence" value="ECO:0007669"/>
    <property type="project" value="TreeGrafter"/>
</dbReference>
<dbReference type="InterPro" id="IPR013078">
    <property type="entry name" value="His_Pase_superF_clade-1"/>
</dbReference>
<evidence type="ECO:0000256" key="1">
    <source>
        <dbReference type="ARBA" id="ARBA00022801"/>
    </source>
</evidence>
<gene>
    <name evidence="3" type="ORF">Agub_g15015</name>
</gene>
<dbReference type="PROSITE" id="PS00175">
    <property type="entry name" value="PG_MUTASE"/>
    <property type="match status" value="1"/>
</dbReference>
<evidence type="ECO:0008006" key="5">
    <source>
        <dbReference type="Google" id="ProtNLM"/>
    </source>
</evidence>
<comment type="caution">
    <text evidence="3">The sequence shown here is derived from an EMBL/GenBank/DDBJ whole genome shotgun (WGS) entry which is preliminary data.</text>
</comment>
<dbReference type="Proteomes" id="UP001054857">
    <property type="component" value="Unassembled WGS sequence"/>
</dbReference>
<dbReference type="CDD" id="cd07067">
    <property type="entry name" value="HP_PGM_like"/>
    <property type="match status" value="1"/>
</dbReference>
<dbReference type="AlphaFoldDB" id="A0AAD3E6C5"/>
<protein>
    <recommendedName>
        <fullName evidence="5">Histidine phosphatase family protein</fullName>
    </recommendedName>
</protein>
<keyword evidence="1" id="KW-0378">Hydrolase</keyword>